<gene>
    <name evidence="1" type="ordered locus">Y11_41711</name>
</gene>
<dbReference type="Proteomes" id="UP000008084">
    <property type="component" value="Chromosome"/>
</dbReference>
<name>A0A0H3NT41_YERE1</name>
<evidence type="ECO:0000313" key="1">
    <source>
        <dbReference type="EMBL" id="CBY28359.1"/>
    </source>
</evidence>
<protein>
    <submittedName>
        <fullName evidence="1">Transcriptional regulator, AraC family</fullName>
    </submittedName>
</protein>
<dbReference type="AlphaFoldDB" id="A0A0H3NT41"/>
<proteinExistence type="predicted"/>
<dbReference type="KEGG" id="yey:Y11_41711"/>
<reference evidence="1 2" key="1">
    <citation type="journal article" date="2011" name="J. Bacteriol.">
        <title>Complete genome sequence of Yersinia enterocolitica subsp. palearctica serogroup O:3.</title>
        <authorList>
            <person name="Batzilla J."/>
            <person name="Hoper D."/>
            <person name="Antonenka U."/>
            <person name="Heesemann J."/>
            <person name="Rakin A."/>
        </authorList>
    </citation>
    <scope>NUCLEOTIDE SEQUENCE [LARGE SCALE GENOMIC DNA]</scope>
    <source>
        <strain evidence="2">DSM 13030 / CIP 106945 / Y11</strain>
    </source>
</reference>
<dbReference type="PATRIC" id="fig|930944.6.peg.4150"/>
<dbReference type="GeneID" id="97014062"/>
<dbReference type="EMBL" id="FR729477">
    <property type="protein sequence ID" value="CBY28359.1"/>
    <property type="molecule type" value="Genomic_DNA"/>
</dbReference>
<evidence type="ECO:0000313" key="2">
    <source>
        <dbReference type="Proteomes" id="UP000008084"/>
    </source>
</evidence>
<dbReference type="HOGENOM" id="CLU_2319446_0_0_6"/>
<sequence length="99" mass="10790">MNHSATGSVKQEPGLVATLAYDGLCLFEFGIAQEIFGLARPEFDFPWYQNQMVGVDKHISTANGSLHIHSGYGKTDGASAWAVRRKLDHQPDGCRIGAQ</sequence>
<accession>A0A0H3NT41</accession>
<dbReference type="RefSeq" id="WP_014609417.1">
    <property type="nucleotide sequence ID" value="NC_017564.1"/>
</dbReference>
<organism evidence="1 2">
    <name type="scientific">Yersinia enterocolitica subsp. palearctica serotype O:3 (strain DSM 13030 / CIP 106945 / Y11)</name>
    <dbReference type="NCBI Taxonomy" id="930944"/>
    <lineage>
        <taxon>Bacteria</taxon>
        <taxon>Pseudomonadati</taxon>
        <taxon>Pseudomonadota</taxon>
        <taxon>Gammaproteobacteria</taxon>
        <taxon>Enterobacterales</taxon>
        <taxon>Yersiniaceae</taxon>
        <taxon>Yersinia</taxon>
    </lineage>
</organism>